<organism evidence="2 3">
    <name type="scientific">Colocasia esculenta</name>
    <name type="common">Wild taro</name>
    <name type="synonym">Arum esculentum</name>
    <dbReference type="NCBI Taxonomy" id="4460"/>
    <lineage>
        <taxon>Eukaryota</taxon>
        <taxon>Viridiplantae</taxon>
        <taxon>Streptophyta</taxon>
        <taxon>Embryophyta</taxon>
        <taxon>Tracheophyta</taxon>
        <taxon>Spermatophyta</taxon>
        <taxon>Magnoliopsida</taxon>
        <taxon>Liliopsida</taxon>
        <taxon>Araceae</taxon>
        <taxon>Aroideae</taxon>
        <taxon>Colocasieae</taxon>
        <taxon>Colocasia</taxon>
    </lineage>
</organism>
<gene>
    <name evidence="2" type="ORF">Taro_044337</name>
</gene>
<reference evidence="2" key="1">
    <citation type="submission" date="2017-07" db="EMBL/GenBank/DDBJ databases">
        <title>Taro Niue Genome Assembly and Annotation.</title>
        <authorList>
            <person name="Atibalentja N."/>
            <person name="Keating K."/>
            <person name="Fields C.J."/>
        </authorList>
    </citation>
    <scope>NUCLEOTIDE SEQUENCE</scope>
    <source>
        <strain evidence="2">Niue_2</strain>
        <tissue evidence="2">Leaf</tissue>
    </source>
</reference>
<name>A0A843WNG0_COLES</name>
<dbReference type="Proteomes" id="UP000652761">
    <property type="component" value="Unassembled WGS sequence"/>
</dbReference>
<evidence type="ECO:0000256" key="1">
    <source>
        <dbReference type="SAM" id="MobiDB-lite"/>
    </source>
</evidence>
<dbReference type="EMBL" id="NMUH01004976">
    <property type="protein sequence ID" value="MQM11429.1"/>
    <property type="molecule type" value="Genomic_DNA"/>
</dbReference>
<feature type="region of interest" description="Disordered" evidence="1">
    <location>
        <begin position="132"/>
        <end position="162"/>
    </location>
</feature>
<accession>A0A843WNG0</accession>
<sequence>MFLPTCSDVLMNHILHRDVLCYRFRWQLRDVGETTIRDYASLGFKQDTDKLTIWYTHTCLGKTWHHIQRYRETNCHVDLNPNVRESYELKTHKFADCWQEWLPAWEAEQGGRRPRRWWLAQAELAKATGTLALTAPAGDGREGTGGRHAGGPSRARGLPRRDACGVLGGDDCGL</sequence>
<feature type="non-terminal residue" evidence="2">
    <location>
        <position position="1"/>
    </location>
</feature>
<comment type="caution">
    <text evidence="2">The sequence shown here is derived from an EMBL/GenBank/DDBJ whole genome shotgun (WGS) entry which is preliminary data.</text>
</comment>
<dbReference type="AlphaFoldDB" id="A0A843WNG0"/>
<evidence type="ECO:0000313" key="3">
    <source>
        <dbReference type="Proteomes" id="UP000652761"/>
    </source>
</evidence>
<keyword evidence="3" id="KW-1185">Reference proteome</keyword>
<protein>
    <submittedName>
        <fullName evidence="2">Uncharacterized protein</fullName>
    </submittedName>
</protein>
<proteinExistence type="predicted"/>
<evidence type="ECO:0000313" key="2">
    <source>
        <dbReference type="EMBL" id="MQM11429.1"/>
    </source>
</evidence>